<dbReference type="OrthoDB" id="9803333at2"/>
<sequence>MQNRSETRPLAGKVAVVTGSARNIGKAIAMRLADEGAALVINARTSQAEVEATVNEIRTAGGQAVGCLADVTRPADVERLMHCARDEFGGLDILVNNAAVRQEGRLDTLTLEDWRSVLAIILDGAFLCAQAAAPLLRQSDSGAIVNIGGLTGSSGGSDRAHVVTGKAGLIGLTKALAWDLSDDGITVNLVSPGMVATDRTHSSSAVRPRHHSVHKPLLGRRGTPEEIAGVVYSLCGPDGRFMTGQTIHVNGGTYLP</sequence>
<dbReference type="PANTHER" id="PTHR42879:SF2">
    <property type="entry name" value="3-OXOACYL-[ACYL-CARRIER-PROTEIN] REDUCTASE FABG"/>
    <property type="match status" value="1"/>
</dbReference>
<evidence type="ECO:0000256" key="1">
    <source>
        <dbReference type="ARBA" id="ARBA00006484"/>
    </source>
</evidence>
<evidence type="ECO:0000256" key="2">
    <source>
        <dbReference type="SAM" id="MobiDB-lite"/>
    </source>
</evidence>
<proteinExistence type="inferred from homology"/>
<dbReference type="InterPro" id="IPR050259">
    <property type="entry name" value="SDR"/>
</dbReference>
<dbReference type="InterPro" id="IPR036291">
    <property type="entry name" value="NAD(P)-bd_dom_sf"/>
</dbReference>
<dbReference type="CDD" id="cd05233">
    <property type="entry name" value="SDR_c"/>
    <property type="match status" value="1"/>
</dbReference>
<dbReference type="Gene3D" id="3.40.50.720">
    <property type="entry name" value="NAD(P)-binding Rossmann-like Domain"/>
    <property type="match status" value="1"/>
</dbReference>
<keyword evidence="4" id="KW-1185">Reference proteome</keyword>
<feature type="compositionally biased region" description="Basic residues" evidence="2">
    <location>
        <begin position="207"/>
        <end position="218"/>
    </location>
</feature>
<comment type="similarity">
    <text evidence="1">Belongs to the short-chain dehydrogenases/reductases (SDR) family.</text>
</comment>
<dbReference type="FunFam" id="3.40.50.720:FF:000084">
    <property type="entry name" value="Short-chain dehydrogenase reductase"/>
    <property type="match status" value="1"/>
</dbReference>
<feature type="region of interest" description="Disordered" evidence="2">
    <location>
        <begin position="199"/>
        <end position="219"/>
    </location>
</feature>
<comment type="caution">
    <text evidence="3">The sequence shown here is derived from an EMBL/GenBank/DDBJ whole genome shotgun (WGS) entry which is preliminary data.</text>
</comment>
<dbReference type="Pfam" id="PF13561">
    <property type="entry name" value="adh_short_C2"/>
    <property type="match status" value="1"/>
</dbReference>
<reference evidence="3 4" key="1">
    <citation type="submission" date="2019-04" db="EMBL/GenBank/DDBJ databases">
        <title>Natronospirillum operosus gen. nov., sp. nov., a haloalkaliphilic satellite isolated from decaying biomass of laboratory culture of cyanobacterium Geitlerinema sp. and proposal of Natronospirillaceae fam. nov. and Saccharospirillaceae fam. nov.</title>
        <authorList>
            <person name="Kevbrin V."/>
            <person name="Boltyanskaya Y."/>
            <person name="Koziaeva V."/>
            <person name="Grouzdev D.S."/>
            <person name="Park M."/>
            <person name="Cho J."/>
        </authorList>
    </citation>
    <scope>NUCLEOTIDE SEQUENCE [LARGE SCALE GENOMIC DNA]</scope>
    <source>
        <strain evidence="3 4">G-116</strain>
    </source>
</reference>
<dbReference type="EMBL" id="SRMF01000002">
    <property type="protein sequence ID" value="TGG94276.1"/>
    <property type="molecule type" value="Genomic_DNA"/>
</dbReference>
<accession>A0A4Z0WGC5</accession>
<gene>
    <name evidence="3" type="ORF">E4656_08915</name>
</gene>
<dbReference type="InterPro" id="IPR002347">
    <property type="entry name" value="SDR_fam"/>
</dbReference>
<dbReference type="SUPFAM" id="SSF51735">
    <property type="entry name" value="NAD(P)-binding Rossmann-fold domains"/>
    <property type="match status" value="1"/>
</dbReference>
<organism evidence="3 4">
    <name type="scientific">Natronospirillum operosum</name>
    <dbReference type="NCBI Taxonomy" id="2759953"/>
    <lineage>
        <taxon>Bacteria</taxon>
        <taxon>Pseudomonadati</taxon>
        <taxon>Pseudomonadota</taxon>
        <taxon>Gammaproteobacteria</taxon>
        <taxon>Oceanospirillales</taxon>
        <taxon>Natronospirillaceae</taxon>
        <taxon>Natronospirillum</taxon>
    </lineage>
</organism>
<dbReference type="RefSeq" id="WP_135482843.1">
    <property type="nucleotide sequence ID" value="NZ_SRMF01000002.1"/>
</dbReference>
<dbReference type="Proteomes" id="UP000297475">
    <property type="component" value="Unassembled WGS sequence"/>
</dbReference>
<protein>
    <submittedName>
        <fullName evidence="3">SDR family oxidoreductase</fullName>
    </submittedName>
</protein>
<evidence type="ECO:0000313" key="4">
    <source>
        <dbReference type="Proteomes" id="UP000297475"/>
    </source>
</evidence>
<dbReference type="PRINTS" id="PR00081">
    <property type="entry name" value="GDHRDH"/>
</dbReference>
<dbReference type="AlphaFoldDB" id="A0A4Z0WGC5"/>
<evidence type="ECO:0000313" key="3">
    <source>
        <dbReference type="EMBL" id="TGG94276.1"/>
    </source>
</evidence>
<dbReference type="PANTHER" id="PTHR42879">
    <property type="entry name" value="3-OXOACYL-(ACYL-CARRIER-PROTEIN) REDUCTASE"/>
    <property type="match status" value="1"/>
</dbReference>
<name>A0A4Z0WGC5_9GAMM</name>
<dbReference type="PRINTS" id="PR00080">
    <property type="entry name" value="SDRFAMILY"/>
</dbReference>